<evidence type="ECO:0000256" key="1">
    <source>
        <dbReference type="ARBA" id="ARBA00001947"/>
    </source>
</evidence>
<reference evidence="6 7" key="1">
    <citation type="submission" date="2024-03" db="EMBL/GenBank/DDBJ databases">
        <title>Complete genome sequence of the green alga Chloropicon roscoffensis RCC1871.</title>
        <authorList>
            <person name="Lemieux C."/>
            <person name="Pombert J.-F."/>
            <person name="Otis C."/>
            <person name="Turmel M."/>
        </authorList>
    </citation>
    <scope>NUCLEOTIDE SEQUENCE [LARGE SCALE GENOMIC DNA]</scope>
    <source>
        <strain evidence="6 7">RCC1871</strain>
    </source>
</reference>
<evidence type="ECO:0000256" key="3">
    <source>
        <dbReference type="ARBA" id="ARBA00022801"/>
    </source>
</evidence>
<dbReference type="GO" id="GO:0008800">
    <property type="term" value="F:beta-lactamase activity"/>
    <property type="evidence" value="ECO:0007669"/>
    <property type="project" value="InterPro"/>
</dbReference>
<keyword evidence="2" id="KW-0479">Metal-binding</keyword>
<evidence type="ECO:0000259" key="5">
    <source>
        <dbReference type="Pfam" id="PF00753"/>
    </source>
</evidence>
<dbReference type="EMBL" id="CP151503">
    <property type="protein sequence ID" value="WZN60874.1"/>
    <property type="molecule type" value="Genomic_DNA"/>
</dbReference>
<sequence>MAFTVSHELIFLGTGVSTALPRLSCIMQRDDSPCAVCDRAHSDPLDPNCRSNVSVLVRRTETRQVEGMPEVSSRCLMIDAGKTMRDAALRWFPKHGVKSVDAVLVTHGHADAVGGMDELREFTSFIKEKGADRSKPKDRVALVKKGFFGLSKELPVYLNQETFEVCKGAYPYLVPKLKNDKVPRRVATVRWEVIDNAAPFEVLGMEILPLPVHHGGTYVCLGFSFGNGSFLYLSDVSEVQPHILETLKSFDIELLVLDCLDRGTSPSHYCLPDSLALVRELRPRKTLLVGMSCELGLHDDVNEELGRLKGDEGIDVQLARDGQSVQLGF</sequence>
<dbReference type="CDD" id="cd16279">
    <property type="entry name" value="metallo-hydrolase-like_MBL-fold"/>
    <property type="match status" value="1"/>
</dbReference>
<protein>
    <submittedName>
        <fullName evidence="6">Metallo-beta-lactamase</fullName>
    </submittedName>
</protein>
<evidence type="ECO:0000256" key="4">
    <source>
        <dbReference type="ARBA" id="ARBA00022833"/>
    </source>
</evidence>
<proteinExistence type="predicted"/>
<dbReference type="InterPro" id="IPR001018">
    <property type="entry name" value="Beta-lactamase_class-B_CS"/>
</dbReference>
<comment type="cofactor">
    <cofactor evidence="1">
        <name>Zn(2+)</name>
        <dbReference type="ChEBI" id="CHEBI:29105"/>
    </cofactor>
</comment>
<dbReference type="GO" id="GO:0008270">
    <property type="term" value="F:zinc ion binding"/>
    <property type="evidence" value="ECO:0007669"/>
    <property type="project" value="InterPro"/>
</dbReference>
<dbReference type="GO" id="GO:0017001">
    <property type="term" value="P:antibiotic catabolic process"/>
    <property type="evidence" value="ECO:0007669"/>
    <property type="project" value="InterPro"/>
</dbReference>
<accession>A0AAX4P545</accession>
<dbReference type="AlphaFoldDB" id="A0AAX4P545"/>
<dbReference type="PANTHER" id="PTHR42663">
    <property type="entry name" value="HYDROLASE C777.06C-RELATED-RELATED"/>
    <property type="match status" value="1"/>
</dbReference>
<evidence type="ECO:0000313" key="7">
    <source>
        <dbReference type="Proteomes" id="UP001472866"/>
    </source>
</evidence>
<dbReference type="Gene3D" id="3.60.15.10">
    <property type="entry name" value="Ribonuclease Z/Hydroxyacylglutathione hydrolase-like"/>
    <property type="match status" value="1"/>
</dbReference>
<evidence type="ECO:0000256" key="2">
    <source>
        <dbReference type="ARBA" id="ARBA00022723"/>
    </source>
</evidence>
<feature type="domain" description="Metallo-beta-lactamase" evidence="5">
    <location>
        <begin position="74"/>
        <end position="247"/>
    </location>
</feature>
<keyword evidence="3" id="KW-0378">Hydrolase</keyword>
<dbReference type="InterPro" id="IPR001279">
    <property type="entry name" value="Metallo-B-lactamas"/>
</dbReference>
<keyword evidence="7" id="KW-1185">Reference proteome</keyword>
<dbReference type="InterPro" id="IPR036866">
    <property type="entry name" value="RibonucZ/Hydroxyglut_hydro"/>
</dbReference>
<dbReference type="PANTHER" id="PTHR42663:SF6">
    <property type="entry name" value="HYDROLASE C777.06C-RELATED"/>
    <property type="match status" value="1"/>
</dbReference>
<dbReference type="Proteomes" id="UP001472866">
    <property type="component" value="Chromosome 03"/>
</dbReference>
<gene>
    <name evidence="6" type="ORF">HKI87_03g24080</name>
</gene>
<dbReference type="SUPFAM" id="SSF56281">
    <property type="entry name" value="Metallo-hydrolase/oxidoreductase"/>
    <property type="match status" value="1"/>
</dbReference>
<keyword evidence="4" id="KW-0862">Zinc</keyword>
<organism evidence="6 7">
    <name type="scientific">Chloropicon roscoffensis</name>
    <dbReference type="NCBI Taxonomy" id="1461544"/>
    <lineage>
        <taxon>Eukaryota</taxon>
        <taxon>Viridiplantae</taxon>
        <taxon>Chlorophyta</taxon>
        <taxon>Chloropicophyceae</taxon>
        <taxon>Chloropicales</taxon>
        <taxon>Chloropicaceae</taxon>
        <taxon>Chloropicon</taxon>
    </lineage>
</organism>
<evidence type="ECO:0000313" key="6">
    <source>
        <dbReference type="EMBL" id="WZN60874.1"/>
    </source>
</evidence>
<dbReference type="Pfam" id="PF00753">
    <property type="entry name" value="Lactamase_B"/>
    <property type="match status" value="1"/>
</dbReference>
<dbReference type="PROSITE" id="PS00743">
    <property type="entry name" value="BETA_LACTAMASE_B_1"/>
    <property type="match status" value="1"/>
</dbReference>
<name>A0AAX4P545_9CHLO</name>